<dbReference type="PANTHER" id="PTHR30413">
    <property type="entry name" value="INNER MEMBRANE TRANSPORT PERMEASE"/>
    <property type="match status" value="1"/>
</dbReference>
<evidence type="ECO:0000256" key="2">
    <source>
        <dbReference type="ARBA" id="ARBA00022448"/>
    </source>
</evidence>
<feature type="domain" description="ABC-2 type transporter transmembrane" evidence="8">
    <location>
        <begin position="9"/>
        <end position="113"/>
    </location>
</feature>
<protein>
    <recommendedName>
        <fullName evidence="8">ABC-2 type transporter transmembrane domain-containing protein</fullName>
    </recommendedName>
</protein>
<evidence type="ECO:0000256" key="7">
    <source>
        <dbReference type="SAM" id="Phobius"/>
    </source>
</evidence>
<sequence>MPVSSMMVALVDFGISFVILGIVMSFFRFVPSWRIVFMPLFLLLAVIVSLGAGLLISALNVRYRDFRYIVPFIIQFGLYISPVGFDSSTIPGKWRILYSINPMVGVIDGFRWSIIGKDINFYLPGFIISIVLTFTLL</sequence>
<evidence type="ECO:0000256" key="5">
    <source>
        <dbReference type="ARBA" id="ARBA00022989"/>
    </source>
</evidence>
<reference evidence="9" key="1">
    <citation type="journal article" date="2014" name="Front. Microbiol.">
        <title>High frequency of phylogenetically diverse reductive dehalogenase-homologous genes in deep subseafloor sedimentary metagenomes.</title>
        <authorList>
            <person name="Kawai M."/>
            <person name="Futagami T."/>
            <person name="Toyoda A."/>
            <person name="Takaki Y."/>
            <person name="Nishi S."/>
            <person name="Hori S."/>
            <person name="Arai W."/>
            <person name="Tsubouchi T."/>
            <person name="Morono Y."/>
            <person name="Uchiyama I."/>
            <person name="Ito T."/>
            <person name="Fujiyama A."/>
            <person name="Inagaki F."/>
            <person name="Takami H."/>
        </authorList>
    </citation>
    <scope>NUCLEOTIDE SEQUENCE</scope>
    <source>
        <strain evidence="9">Expedition CK06-06</strain>
    </source>
</reference>
<dbReference type="InterPro" id="IPR013525">
    <property type="entry name" value="ABC2_TM"/>
</dbReference>
<feature type="transmembrane region" description="Helical" evidence="7">
    <location>
        <begin position="119"/>
        <end position="136"/>
    </location>
</feature>
<name>X1C5M3_9ZZZZ</name>
<keyword evidence="4 7" id="KW-0812">Transmembrane</keyword>
<dbReference type="AlphaFoldDB" id="X1C5M3"/>
<comment type="caution">
    <text evidence="9">The sequence shown here is derived from an EMBL/GenBank/DDBJ whole genome shotgun (WGS) entry which is preliminary data.</text>
</comment>
<feature type="transmembrane region" description="Helical" evidence="7">
    <location>
        <begin position="35"/>
        <end position="56"/>
    </location>
</feature>
<evidence type="ECO:0000256" key="1">
    <source>
        <dbReference type="ARBA" id="ARBA00004429"/>
    </source>
</evidence>
<feature type="transmembrane region" description="Helical" evidence="7">
    <location>
        <begin position="68"/>
        <end position="85"/>
    </location>
</feature>
<keyword evidence="3" id="KW-1003">Cell membrane</keyword>
<dbReference type="GO" id="GO:0140359">
    <property type="term" value="F:ABC-type transporter activity"/>
    <property type="evidence" value="ECO:0007669"/>
    <property type="project" value="InterPro"/>
</dbReference>
<evidence type="ECO:0000313" key="9">
    <source>
        <dbReference type="EMBL" id="GAG88617.1"/>
    </source>
</evidence>
<evidence type="ECO:0000259" key="8">
    <source>
        <dbReference type="Pfam" id="PF01061"/>
    </source>
</evidence>
<accession>X1C5M3</accession>
<evidence type="ECO:0000256" key="3">
    <source>
        <dbReference type="ARBA" id="ARBA00022475"/>
    </source>
</evidence>
<keyword evidence="5 7" id="KW-1133">Transmembrane helix</keyword>
<dbReference type="EMBL" id="BART01010402">
    <property type="protein sequence ID" value="GAG88617.1"/>
    <property type="molecule type" value="Genomic_DNA"/>
</dbReference>
<proteinExistence type="predicted"/>
<feature type="non-terminal residue" evidence="9">
    <location>
        <position position="137"/>
    </location>
</feature>
<evidence type="ECO:0000256" key="6">
    <source>
        <dbReference type="ARBA" id="ARBA00023136"/>
    </source>
</evidence>
<keyword evidence="6 7" id="KW-0472">Membrane</keyword>
<dbReference type="GO" id="GO:0015920">
    <property type="term" value="P:lipopolysaccharide transport"/>
    <property type="evidence" value="ECO:0007669"/>
    <property type="project" value="TreeGrafter"/>
</dbReference>
<comment type="subcellular location">
    <subcellularLocation>
        <location evidence="1">Cell inner membrane</location>
        <topology evidence="1">Multi-pass membrane protein</topology>
    </subcellularLocation>
</comment>
<dbReference type="GO" id="GO:0005886">
    <property type="term" value="C:plasma membrane"/>
    <property type="evidence" value="ECO:0007669"/>
    <property type="project" value="UniProtKB-SubCell"/>
</dbReference>
<dbReference type="PANTHER" id="PTHR30413:SF8">
    <property type="entry name" value="TRANSPORT PERMEASE PROTEIN"/>
    <property type="match status" value="1"/>
</dbReference>
<evidence type="ECO:0000256" key="4">
    <source>
        <dbReference type="ARBA" id="ARBA00022692"/>
    </source>
</evidence>
<keyword evidence="2" id="KW-0813">Transport</keyword>
<feature type="transmembrane region" description="Helical" evidence="7">
    <location>
        <begin position="7"/>
        <end position="29"/>
    </location>
</feature>
<dbReference type="Pfam" id="PF01061">
    <property type="entry name" value="ABC2_membrane"/>
    <property type="match status" value="1"/>
</dbReference>
<gene>
    <name evidence="9" type="ORF">S01H4_22639</name>
</gene>
<organism evidence="9">
    <name type="scientific">marine sediment metagenome</name>
    <dbReference type="NCBI Taxonomy" id="412755"/>
    <lineage>
        <taxon>unclassified sequences</taxon>
        <taxon>metagenomes</taxon>
        <taxon>ecological metagenomes</taxon>
    </lineage>
</organism>